<reference evidence="4" key="1">
    <citation type="submission" date="2025-08" db="UniProtKB">
        <authorList>
            <consortium name="RefSeq"/>
        </authorList>
    </citation>
    <scope>IDENTIFICATION</scope>
    <source>
        <strain evidence="4">J_2021</strain>
        <tissue evidence="4">Erythrocytes</tissue>
    </source>
</reference>
<feature type="coiled-coil region" evidence="1">
    <location>
        <begin position="606"/>
        <end position="668"/>
    </location>
</feature>
<dbReference type="GO" id="GO:0005912">
    <property type="term" value="C:adherens junction"/>
    <property type="evidence" value="ECO:0000318"/>
    <property type="project" value="GO_Central"/>
</dbReference>
<dbReference type="PANTHER" id="PTHR22546:SF0">
    <property type="entry name" value="PROTEIN POF1B"/>
    <property type="match status" value="1"/>
</dbReference>
<organism evidence="3 4">
    <name type="scientific">Xenopus laevis</name>
    <name type="common">African clawed frog</name>
    <dbReference type="NCBI Taxonomy" id="8355"/>
    <lineage>
        <taxon>Eukaryota</taxon>
        <taxon>Metazoa</taxon>
        <taxon>Chordata</taxon>
        <taxon>Craniata</taxon>
        <taxon>Vertebrata</taxon>
        <taxon>Euteleostomi</taxon>
        <taxon>Amphibia</taxon>
        <taxon>Batrachia</taxon>
        <taxon>Anura</taxon>
        <taxon>Pipoidea</taxon>
        <taxon>Pipidae</taxon>
        <taxon>Xenopodinae</taxon>
        <taxon>Xenopus</taxon>
        <taxon>Xenopus</taxon>
    </lineage>
</organism>
<dbReference type="AlphaFoldDB" id="A0A8J1LI08"/>
<evidence type="ECO:0000256" key="1">
    <source>
        <dbReference type="SAM" id="Coils"/>
    </source>
</evidence>
<proteinExistence type="predicted"/>
<feature type="domain" description="POF1B helix-loop-helix" evidence="2">
    <location>
        <begin position="396"/>
        <end position="473"/>
    </location>
</feature>
<dbReference type="GO" id="GO:0070830">
    <property type="term" value="P:bicellular tight junction assembly"/>
    <property type="evidence" value="ECO:0000318"/>
    <property type="project" value="GO_Central"/>
</dbReference>
<evidence type="ECO:0000259" key="2">
    <source>
        <dbReference type="Pfam" id="PF24617"/>
    </source>
</evidence>
<dbReference type="CTD" id="108698447"/>
<keyword evidence="3" id="KW-1185">Reference proteome</keyword>
<evidence type="ECO:0000313" key="3">
    <source>
        <dbReference type="Proteomes" id="UP000186698"/>
    </source>
</evidence>
<dbReference type="Proteomes" id="UP000186698">
    <property type="component" value="Chromosome 8L"/>
</dbReference>
<dbReference type="OrthoDB" id="9830956at2759"/>
<dbReference type="GO" id="GO:0007015">
    <property type="term" value="P:actin filament organization"/>
    <property type="evidence" value="ECO:0000318"/>
    <property type="project" value="GO_Central"/>
</dbReference>
<dbReference type="RefSeq" id="XP_041428704.1">
    <property type="nucleotide sequence ID" value="XM_041572770.1"/>
</dbReference>
<gene>
    <name evidence="4" type="primary">pof1b.L</name>
</gene>
<dbReference type="GO" id="GO:0005923">
    <property type="term" value="C:bicellular tight junction"/>
    <property type="evidence" value="ECO:0000318"/>
    <property type="project" value="GO_Central"/>
</dbReference>
<dbReference type="InterPro" id="IPR056240">
    <property type="entry name" value="POF1B_HlH"/>
</dbReference>
<dbReference type="GO" id="GO:0003382">
    <property type="term" value="P:epithelial cell morphogenesis"/>
    <property type="evidence" value="ECO:0000318"/>
    <property type="project" value="GO_Central"/>
</dbReference>
<dbReference type="Pfam" id="PF24617">
    <property type="entry name" value="POF1B_HlH"/>
    <property type="match status" value="1"/>
</dbReference>
<dbReference type="InterPro" id="IPR026186">
    <property type="entry name" value="POF1B"/>
</dbReference>
<dbReference type="GO" id="GO:0005884">
    <property type="term" value="C:actin filament"/>
    <property type="evidence" value="ECO:0000318"/>
    <property type="project" value="GO_Central"/>
</dbReference>
<sequence>MLSGHSATANHKAELRLETLSSLLHRSLISIIPPLQFAAEFILSARKWLCVRRAPATARGNPQVAQSLASCQRICTTPGEKMSTSSGYWVSENGSTSDRDNVFYERTRSYNPVTKMIQVMDNSAPLSPRANPSPVYQTAEQQFQRVQHIQDVPNSQQETVRTYIVQNTEQEVQSPNPTSTIRRYVVQNPELEVQSPNPTSTIRRYVVQNPELEVQSPYTQQETVRRYIVQNPEQEMQMPYSQQGTIRRYIVQNPEQEVQGPYQRETVRQYIVRNPEQEIPAPAQHETIRRYIVQNPEQQSYLKGVNYIPSNNVIYEKTIRRVEKANSEVDKLSQNTRTMSVSSGTDQVFDQNIQTRSSVQTFEQEIAPTQEIQQKVSVNLTEQVNVNVGPEQLDARYFGELLAELSRKNNDLYSILTQHVEKIGARKLSESDEQDIESLIPKGVSELTKQQIRYLLQMRQTSDKSTRLVLNTFNSLREELIHLQDDLNKLDTDKKSLERDLTFKGSQIKEYEAMLASLREKNRQQQQELKDRSLTISRLEEKILSLCNSENDKEYCLKELEYAKNALYQENQNLRLQISDTCSSPMLQTKADEISKQYLEMIGNLREEKDKELRILRSQITKFQQEVVTREGSSGDLQMRLLELTSSLEEKESLIKRQQEELFRLRQERESKGVTKAVITKKYRNQYPILGLLSDYNATGPVKQSQTIVFERTGEMWKHEYFDTP</sequence>
<feature type="coiled-coil region" evidence="1">
    <location>
        <begin position="473"/>
        <end position="577"/>
    </location>
</feature>
<dbReference type="PANTHER" id="PTHR22546">
    <property type="entry name" value="PREMATURE OVARIAN FAILURE, 1B"/>
    <property type="match status" value="1"/>
</dbReference>
<name>A0A8J1LI08_XENLA</name>
<dbReference type="KEGG" id="xla:108698447"/>
<protein>
    <submittedName>
        <fullName evidence="4">Protein POF1B isoform X1</fullName>
    </submittedName>
</protein>
<dbReference type="GeneID" id="108698447"/>
<evidence type="ECO:0000313" key="4">
    <source>
        <dbReference type="RefSeq" id="XP_041428704.1"/>
    </source>
</evidence>
<dbReference type="GO" id="GO:0051015">
    <property type="term" value="F:actin filament binding"/>
    <property type="evidence" value="ECO:0000318"/>
    <property type="project" value="GO_Central"/>
</dbReference>
<keyword evidence="1" id="KW-0175">Coiled coil</keyword>
<accession>A0A8J1LI08</accession>